<dbReference type="EMBL" id="QPFP01000030">
    <property type="protein sequence ID" value="TEB28897.1"/>
    <property type="molecule type" value="Genomic_DNA"/>
</dbReference>
<feature type="region of interest" description="Disordered" evidence="1">
    <location>
        <begin position="1"/>
        <end position="20"/>
    </location>
</feature>
<dbReference type="AlphaFoldDB" id="A0A4Y7T404"/>
<evidence type="ECO:0000313" key="3">
    <source>
        <dbReference type="Proteomes" id="UP000298030"/>
    </source>
</evidence>
<sequence length="584" mass="65059">MAAASTSTHPFGTGVDLLRPLGGKYPGISSEVDRSILQKSSDEPSVSEADKEQTNTLGTSGSSISAPSSTAIEDCEYVFRSFDGKAVLRAEQLVVATSGTVDGLITLVKEYKVHKKSILRYFTDLRGHETAIPATLTWDARPPVKRLVLGGLFATFISHDSKGVALCIMQCTGIKLKSKLLDEAPIDEISLPQTEYDIGGQMFELVSICTVPESEEVNLNDYHWLWTSGFVALEKHAARKPASGTTSSRTGNLHFSVSDRIVLPLTEGLEYTSVLAPDTSSLSEKPNDPKYRRLERCSKTWRFENDELLKMHAALIKRCEGGDDVRGYASGMAYYDNRVKLPENGPRRCTICGHSVAVDEQQNHMGKHILRSQYGLADESWPVKVSPDYPCGFCGQSVIGVVNGKVNSKCPLEYPLRMKDASKSSKSRHSSNAPVQCKLAHCGEFHWKYSMEDHFWDRHPNWKELIQGMGDLQATIEITDEEKGRNGVALAPRPSRARQGLAPRRDRELPLSTRYPHNDSPRRPRIYRADSTHQHPVPAFTYHPHTIAYTHSTPYAGSQTALSYPTHQYNPDPFFDPFQLHINR</sequence>
<feature type="compositionally biased region" description="Basic and acidic residues" evidence="1">
    <location>
        <begin position="32"/>
        <end position="53"/>
    </location>
</feature>
<protein>
    <submittedName>
        <fullName evidence="2">Uncharacterized protein</fullName>
    </submittedName>
</protein>
<reference evidence="2 3" key="1">
    <citation type="journal article" date="2019" name="Nat. Ecol. Evol.">
        <title>Megaphylogeny resolves global patterns of mushroom evolution.</title>
        <authorList>
            <person name="Varga T."/>
            <person name="Krizsan K."/>
            <person name="Foldi C."/>
            <person name="Dima B."/>
            <person name="Sanchez-Garcia M."/>
            <person name="Sanchez-Ramirez S."/>
            <person name="Szollosi G.J."/>
            <person name="Szarkandi J.G."/>
            <person name="Papp V."/>
            <person name="Albert L."/>
            <person name="Andreopoulos W."/>
            <person name="Angelini C."/>
            <person name="Antonin V."/>
            <person name="Barry K.W."/>
            <person name="Bougher N.L."/>
            <person name="Buchanan P."/>
            <person name="Buyck B."/>
            <person name="Bense V."/>
            <person name="Catcheside P."/>
            <person name="Chovatia M."/>
            <person name="Cooper J."/>
            <person name="Damon W."/>
            <person name="Desjardin D."/>
            <person name="Finy P."/>
            <person name="Geml J."/>
            <person name="Haridas S."/>
            <person name="Hughes K."/>
            <person name="Justo A."/>
            <person name="Karasinski D."/>
            <person name="Kautmanova I."/>
            <person name="Kiss B."/>
            <person name="Kocsube S."/>
            <person name="Kotiranta H."/>
            <person name="LaButti K.M."/>
            <person name="Lechner B.E."/>
            <person name="Liimatainen K."/>
            <person name="Lipzen A."/>
            <person name="Lukacs Z."/>
            <person name="Mihaltcheva S."/>
            <person name="Morgado L.N."/>
            <person name="Niskanen T."/>
            <person name="Noordeloos M.E."/>
            <person name="Ohm R.A."/>
            <person name="Ortiz-Santana B."/>
            <person name="Ovrebo C."/>
            <person name="Racz N."/>
            <person name="Riley R."/>
            <person name="Savchenko A."/>
            <person name="Shiryaev A."/>
            <person name="Soop K."/>
            <person name="Spirin V."/>
            <person name="Szebenyi C."/>
            <person name="Tomsovsky M."/>
            <person name="Tulloss R.E."/>
            <person name="Uehling J."/>
            <person name="Grigoriev I.V."/>
            <person name="Vagvolgyi C."/>
            <person name="Papp T."/>
            <person name="Martin F.M."/>
            <person name="Miettinen O."/>
            <person name="Hibbett D.S."/>
            <person name="Nagy L.G."/>
        </authorList>
    </citation>
    <scope>NUCLEOTIDE SEQUENCE [LARGE SCALE GENOMIC DNA]</scope>
    <source>
        <strain evidence="2 3">FP101781</strain>
    </source>
</reference>
<feature type="region of interest" description="Disordered" evidence="1">
    <location>
        <begin position="484"/>
        <end position="524"/>
    </location>
</feature>
<feature type="compositionally biased region" description="Low complexity" evidence="1">
    <location>
        <begin position="58"/>
        <end position="67"/>
    </location>
</feature>
<evidence type="ECO:0000256" key="1">
    <source>
        <dbReference type="SAM" id="MobiDB-lite"/>
    </source>
</evidence>
<organism evidence="2 3">
    <name type="scientific">Coprinellus micaceus</name>
    <name type="common">Glistening ink-cap mushroom</name>
    <name type="synonym">Coprinus micaceus</name>
    <dbReference type="NCBI Taxonomy" id="71717"/>
    <lineage>
        <taxon>Eukaryota</taxon>
        <taxon>Fungi</taxon>
        <taxon>Dikarya</taxon>
        <taxon>Basidiomycota</taxon>
        <taxon>Agaricomycotina</taxon>
        <taxon>Agaricomycetes</taxon>
        <taxon>Agaricomycetidae</taxon>
        <taxon>Agaricales</taxon>
        <taxon>Agaricineae</taxon>
        <taxon>Psathyrellaceae</taxon>
        <taxon>Coprinellus</taxon>
    </lineage>
</organism>
<proteinExistence type="predicted"/>
<dbReference type="STRING" id="71717.A0A4Y7T404"/>
<feature type="region of interest" description="Disordered" evidence="1">
    <location>
        <begin position="32"/>
        <end position="67"/>
    </location>
</feature>
<dbReference type="Proteomes" id="UP000298030">
    <property type="component" value="Unassembled WGS sequence"/>
</dbReference>
<comment type="caution">
    <text evidence="2">The sequence shown here is derived from an EMBL/GenBank/DDBJ whole genome shotgun (WGS) entry which is preliminary data.</text>
</comment>
<accession>A0A4Y7T404</accession>
<dbReference type="OrthoDB" id="3032279at2759"/>
<gene>
    <name evidence="2" type="ORF">FA13DRAFT_1793735</name>
</gene>
<feature type="compositionally biased region" description="Polar residues" evidence="1">
    <location>
        <begin position="1"/>
        <end position="10"/>
    </location>
</feature>
<name>A0A4Y7T404_COPMI</name>
<keyword evidence="3" id="KW-1185">Reference proteome</keyword>
<evidence type="ECO:0000313" key="2">
    <source>
        <dbReference type="EMBL" id="TEB28897.1"/>
    </source>
</evidence>